<evidence type="ECO:0000256" key="1">
    <source>
        <dbReference type="SAM" id="MobiDB-lite"/>
    </source>
</evidence>
<evidence type="ECO:0000313" key="2">
    <source>
        <dbReference type="EnsemblPlants" id="EMT25683"/>
    </source>
</evidence>
<organism evidence="2">
    <name type="scientific">Aegilops tauschii</name>
    <name type="common">Tausch's goatgrass</name>
    <name type="synonym">Aegilops squarrosa</name>
    <dbReference type="NCBI Taxonomy" id="37682"/>
    <lineage>
        <taxon>Eukaryota</taxon>
        <taxon>Viridiplantae</taxon>
        <taxon>Streptophyta</taxon>
        <taxon>Embryophyta</taxon>
        <taxon>Tracheophyta</taxon>
        <taxon>Spermatophyta</taxon>
        <taxon>Magnoliopsida</taxon>
        <taxon>Liliopsida</taxon>
        <taxon>Poales</taxon>
        <taxon>Poaceae</taxon>
        <taxon>BOP clade</taxon>
        <taxon>Pooideae</taxon>
        <taxon>Triticodae</taxon>
        <taxon>Triticeae</taxon>
        <taxon>Triticinae</taxon>
        <taxon>Aegilops</taxon>
    </lineage>
</organism>
<dbReference type="Pfam" id="PF07795">
    <property type="entry name" value="DUF1635"/>
    <property type="match status" value="1"/>
</dbReference>
<dbReference type="AlphaFoldDB" id="M8BV29"/>
<proteinExistence type="predicted"/>
<feature type="compositionally biased region" description="Polar residues" evidence="1">
    <location>
        <begin position="83"/>
        <end position="109"/>
    </location>
</feature>
<dbReference type="PANTHER" id="PTHR33431:SF12">
    <property type="entry name" value="HIGH MOBILITY GROUP BOX PROTEIN, PUTATIVE (DUF1635)-RELATED"/>
    <property type="match status" value="1"/>
</dbReference>
<feature type="region of interest" description="Disordered" evidence="1">
    <location>
        <begin position="76"/>
        <end position="109"/>
    </location>
</feature>
<name>M8BV29_AEGTA</name>
<sequence>MAMEPLPLGFGDAMDTTLFSTLWSFQEELQPQESVEELKQSLLAATMELEVSKEELRRKEQSIAKLADLVRQVAKERDEARDQSSSTNFQTNPEKIWNRKTTLNFREHG</sequence>
<accession>M8BV29</accession>
<dbReference type="EnsemblPlants" id="EMT25683">
    <property type="protein sequence ID" value="EMT25683"/>
    <property type="gene ID" value="F775_24767"/>
</dbReference>
<dbReference type="PANTHER" id="PTHR33431">
    <property type="entry name" value="ENABLED-LIKE PROTEIN (DUF1635)"/>
    <property type="match status" value="1"/>
</dbReference>
<reference evidence="2" key="1">
    <citation type="submission" date="2015-06" db="UniProtKB">
        <authorList>
            <consortium name="EnsemblPlants"/>
        </authorList>
    </citation>
    <scope>IDENTIFICATION</scope>
</reference>
<protein>
    <submittedName>
        <fullName evidence="2">Uncharacterized protein</fullName>
    </submittedName>
</protein>
<dbReference type="InterPro" id="IPR012862">
    <property type="entry name" value="DUF1635"/>
</dbReference>